<proteinExistence type="predicted"/>
<reference evidence="1 2" key="1">
    <citation type="submission" date="2014-04" db="EMBL/GenBank/DDBJ databases">
        <authorList>
            <consortium name="DOE Joint Genome Institute"/>
            <person name="Kuo A."/>
            <person name="Zuccaro A."/>
            <person name="Kohler A."/>
            <person name="Nagy L.G."/>
            <person name="Floudas D."/>
            <person name="Copeland A."/>
            <person name="Barry K.W."/>
            <person name="Cichocki N."/>
            <person name="Veneault-Fourrey C."/>
            <person name="LaButti K."/>
            <person name="Lindquist E.A."/>
            <person name="Lipzen A."/>
            <person name="Lundell T."/>
            <person name="Morin E."/>
            <person name="Murat C."/>
            <person name="Sun H."/>
            <person name="Tunlid A."/>
            <person name="Henrissat B."/>
            <person name="Grigoriev I.V."/>
            <person name="Hibbett D.S."/>
            <person name="Martin F."/>
            <person name="Nordberg H.P."/>
            <person name="Cantor M.N."/>
            <person name="Hua S.X."/>
        </authorList>
    </citation>
    <scope>NUCLEOTIDE SEQUENCE [LARGE SCALE GENOMIC DNA]</scope>
    <source>
        <strain evidence="1 2">MAFF 305830</strain>
    </source>
</reference>
<dbReference type="EMBL" id="KN824306">
    <property type="protein sequence ID" value="KIM26491.1"/>
    <property type="molecule type" value="Genomic_DNA"/>
</dbReference>
<protein>
    <submittedName>
        <fullName evidence="1">Uncharacterized protein</fullName>
    </submittedName>
</protein>
<gene>
    <name evidence="1" type="ORF">M408DRAFT_193781</name>
</gene>
<dbReference type="HOGENOM" id="CLU_1778612_0_0_1"/>
<dbReference type="Proteomes" id="UP000054097">
    <property type="component" value="Unassembled WGS sequence"/>
</dbReference>
<evidence type="ECO:0000313" key="1">
    <source>
        <dbReference type="EMBL" id="KIM26491.1"/>
    </source>
</evidence>
<sequence>MSTRWFQISGRPGVSIYGSQVYWKPPLGKLEPPSNDYLPSETWVTIDISPKISILDFNPRKKCLTADMDSRATHGRLFKASWTHNDHLLTCAVTSSVPFVMYKVRQADFIVPMAHEGSYLVDSALSGTRRILRVQSFLPPFEPCDG</sequence>
<evidence type="ECO:0000313" key="2">
    <source>
        <dbReference type="Proteomes" id="UP000054097"/>
    </source>
</evidence>
<reference evidence="2" key="2">
    <citation type="submission" date="2015-01" db="EMBL/GenBank/DDBJ databases">
        <title>Evolutionary Origins and Diversification of the Mycorrhizal Mutualists.</title>
        <authorList>
            <consortium name="DOE Joint Genome Institute"/>
            <consortium name="Mycorrhizal Genomics Consortium"/>
            <person name="Kohler A."/>
            <person name="Kuo A."/>
            <person name="Nagy L.G."/>
            <person name="Floudas D."/>
            <person name="Copeland A."/>
            <person name="Barry K.W."/>
            <person name="Cichocki N."/>
            <person name="Veneault-Fourrey C."/>
            <person name="LaButti K."/>
            <person name="Lindquist E.A."/>
            <person name="Lipzen A."/>
            <person name="Lundell T."/>
            <person name="Morin E."/>
            <person name="Murat C."/>
            <person name="Riley R."/>
            <person name="Ohm R."/>
            <person name="Sun H."/>
            <person name="Tunlid A."/>
            <person name="Henrissat B."/>
            <person name="Grigoriev I.V."/>
            <person name="Hibbett D.S."/>
            <person name="Martin F."/>
        </authorList>
    </citation>
    <scope>NUCLEOTIDE SEQUENCE [LARGE SCALE GENOMIC DNA]</scope>
    <source>
        <strain evidence="2">MAFF 305830</strain>
    </source>
</reference>
<keyword evidence="2" id="KW-1185">Reference proteome</keyword>
<organism evidence="1 2">
    <name type="scientific">Serendipita vermifera MAFF 305830</name>
    <dbReference type="NCBI Taxonomy" id="933852"/>
    <lineage>
        <taxon>Eukaryota</taxon>
        <taxon>Fungi</taxon>
        <taxon>Dikarya</taxon>
        <taxon>Basidiomycota</taxon>
        <taxon>Agaricomycotina</taxon>
        <taxon>Agaricomycetes</taxon>
        <taxon>Sebacinales</taxon>
        <taxon>Serendipitaceae</taxon>
        <taxon>Serendipita</taxon>
    </lineage>
</organism>
<dbReference type="AlphaFoldDB" id="A0A0C3B4U0"/>
<name>A0A0C3B4U0_SERVB</name>
<accession>A0A0C3B4U0</accession>